<keyword evidence="1" id="KW-0472">Membrane</keyword>
<dbReference type="EMBL" id="CABHNW010000138">
    <property type="protein sequence ID" value="VUX40057.1"/>
    <property type="molecule type" value="Genomic_DNA"/>
</dbReference>
<evidence type="ECO:0000256" key="1">
    <source>
        <dbReference type="SAM" id="Phobius"/>
    </source>
</evidence>
<dbReference type="Proteomes" id="UP000408482">
    <property type="component" value="Unassembled WGS sequence"/>
</dbReference>
<evidence type="ECO:0008006" key="4">
    <source>
        <dbReference type="Google" id="ProtNLM"/>
    </source>
</evidence>
<reference evidence="2 3" key="1">
    <citation type="submission" date="2019-07" db="EMBL/GenBank/DDBJ databases">
        <authorList>
            <person name="Hibberd C M."/>
            <person name="Gehrig L. J."/>
            <person name="Chang H.-W."/>
            <person name="Venkatesh S."/>
        </authorList>
    </citation>
    <scope>NUCLEOTIDE SEQUENCE [LARGE SCALE GENOMIC DNA]</scope>
    <source>
        <strain evidence="2">Blautia_luti_SSTS_Bg7063</strain>
    </source>
</reference>
<protein>
    <recommendedName>
        <fullName evidence="4">BlaR1 peptidase M56</fullName>
    </recommendedName>
</protein>
<keyword evidence="1" id="KW-0812">Transmembrane</keyword>
<dbReference type="AlphaFoldDB" id="A0A564W6Q7"/>
<dbReference type="RefSeq" id="WP_144094518.1">
    <property type="nucleotide sequence ID" value="NZ_CABHMX010000067.1"/>
</dbReference>
<evidence type="ECO:0000313" key="3">
    <source>
        <dbReference type="Proteomes" id="UP000408482"/>
    </source>
</evidence>
<keyword evidence="1" id="KW-1133">Transmembrane helix</keyword>
<keyword evidence="3" id="KW-1185">Reference proteome</keyword>
<gene>
    <name evidence="2" type="ORF">RSSSTS7063_00658</name>
</gene>
<accession>A0A564W6Q7</accession>
<organism evidence="2 3">
    <name type="scientific">Blautia luti</name>
    <dbReference type="NCBI Taxonomy" id="89014"/>
    <lineage>
        <taxon>Bacteria</taxon>
        <taxon>Bacillati</taxon>
        <taxon>Bacillota</taxon>
        <taxon>Clostridia</taxon>
        <taxon>Lachnospirales</taxon>
        <taxon>Lachnospiraceae</taxon>
        <taxon>Blautia</taxon>
    </lineage>
</organism>
<name>A0A564W6Q7_9FIRM</name>
<proteinExistence type="predicted"/>
<sequence length="92" mass="10693">MIRQMLIISSMFIGLVLMAHACLKNRIPGRIYVILWEIALLRLILSLKLPILPFFQSHSYFSASTVSLTTGNIEKIFYNMGNRIQYFTYYSP</sequence>
<feature type="transmembrane region" description="Helical" evidence="1">
    <location>
        <begin position="31"/>
        <end position="51"/>
    </location>
</feature>
<evidence type="ECO:0000313" key="2">
    <source>
        <dbReference type="EMBL" id="VUX40057.1"/>
    </source>
</evidence>